<evidence type="ECO:0000313" key="3">
    <source>
        <dbReference type="Proteomes" id="UP000743899"/>
    </source>
</evidence>
<organism evidence="2 3">
    <name type="scientific">Pallidibacillus pasinlerensis</name>
    <dbReference type="NCBI Taxonomy" id="2703818"/>
    <lineage>
        <taxon>Bacteria</taxon>
        <taxon>Bacillati</taxon>
        <taxon>Bacillota</taxon>
        <taxon>Bacilli</taxon>
        <taxon>Bacillales</taxon>
        <taxon>Bacillaceae</taxon>
        <taxon>Pallidibacillus</taxon>
    </lineage>
</organism>
<proteinExistence type="predicted"/>
<dbReference type="Gene3D" id="1.20.58.300">
    <property type="entry name" value="FlgN-like"/>
    <property type="match status" value="1"/>
</dbReference>
<keyword evidence="3" id="KW-1185">Reference proteome</keyword>
<dbReference type="RefSeq" id="WP_161919538.1">
    <property type="nucleotide sequence ID" value="NZ_JAACYS010000007.1"/>
</dbReference>
<comment type="caution">
    <text evidence="2">The sequence shown here is derived from an EMBL/GenBank/DDBJ whole genome shotgun (WGS) entry which is preliminary data.</text>
</comment>
<dbReference type="EMBL" id="JAACYS010000007">
    <property type="protein sequence ID" value="NCU16701.1"/>
    <property type="molecule type" value="Genomic_DNA"/>
</dbReference>
<evidence type="ECO:0000313" key="2">
    <source>
        <dbReference type="EMBL" id="NCU16701.1"/>
    </source>
</evidence>
<keyword evidence="1" id="KW-1005">Bacterial flagellum biogenesis</keyword>
<dbReference type="InterPro" id="IPR036679">
    <property type="entry name" value="FlgN-like_sf"/>
</dbReference>
<keyword evidence="2" id="KW-0966">Cell projection</keyword>
<name>A0ABX0A2F7_9BACI</name>
<protein>
    <submittedName>
        <fullName evidence="2">Flagellar protein FlgN</fullName>
    </submittedName>
</protein>
<dbReference type="Pfam" id="PF05130">
    <property type="entry name" value="FlgN"/>
    <property type="match status" value="1"/>
</dbReference>
<evidence type="ECO:0000256" key="1">
    <source>
        <dbReference type="ARBA" id="ARBA00022795"/>
    </source>
</evidence>
<reference evidence="2 3" key="1">
    <citation type="submission" date="2020-01" db="EMBL/GenBank/DDBJ databases">
        <title>A novel Bacillus sp. from Pasinler.</title>
        <authorList>
            <person name="Adiguzel A."/>
            <person name="Ay H."/>
            <person name="Baltaci M.O."/>
        </authorList>
    </citation>
    <scope>NUCLEOTIDE SEQUENCE [LARGE SCALE GENOMIC DNA]</scope>
    <source>
        <strain evidence="2 3">P1</strain>
    </source>
</reference>
<gene>
    <name evidence="2" type="ORF">GW534_02795</name>
</gene>
<keyword evidence="2" id="KW-0282">Flagellum</keyword>
<accession>A0ABX0A2F7</accession>
<sequence>MDFITLINILEKELTLYKSLYSVAVKKTDIVKKGDVQALNQLMTNEQKHITSITALEKQRVAELNKLFPNQTENLPTITDCIDLAQGDQKAKLQSLFQSLTDVLEKTKEQNKLNHELIKNSLQFVNFSLNLFRPKIDNFNYGPNTGKQQSNSSSIFNSEV</sequence>
<keyword evidence="2" id="KW-0969">Cilium</keyword>
<dbReference type="SUPFAM" id="SSF140566">
    <property type="entry name" value="FlgN-like"/>
    <property type="match status" value="1"/>
</dbReference>
<dbReference type="Proteomes" id="UP000743899">
    <property type="component" value="Unassembled WGS sequence"/>
</dbReference>
<dbReference type="InterPro" id="IPR007809">
    <property type="entry name" value="FlgN-like"/>
</dbReference>